<dbReference type="SUPFAM" id="SSF48452">
    <property type="entry name" value="TPR-like"/>
    <property type="match status" value="1"/>
</dbReference>
<reference evidence="9 10" key="1">
    <citation type="submission" date="2020-09" db="EMBL/GenBank/DDBJ databases">
        <title>Novel species of Mucilaginibacter isolated from a glacier on the Tibetan Plateau.</title>
        <authorList>
            <person name="Liu Q."/>
            <person name="Xin Y.-H."/>
        </authorList>
    </citation>
    <scope>NUCLEOTIDE SEQUENCE [LARGE SCALE GENOMIC DNA]</scope>
    <source>
        <strain evidence="9 10">CGMCC 1.13878</strain>
    </source>
</reference>
<dbReference type="InterPro" id="IPR003594">
    <property type="entry name" value="HATPase_dom"/>
</dbReference>
<sequence>MHTADSLALIGKGDSAMQIARKLKSKMGNNAPLITYYYIMLMDRSRDNPERMVLYADSAMSFFSTQERIKAYPDQYLKVLLAKGDACMKSKQYNAALDYLYKGKKLLAEGQCDNGQLAASIASIYYHQKNFRLAAQYWAENYRRIGACDTALTPQKRFYMQQGSLNNCALAYQRAGMEDSAVVYYNMDLTVLNKADSCGVIEKGVLLGARTVLYDNLGGLALKNGKYAEAEKYLLTCVNMDIPLVDGIKTPPYIKLAELYLVTKQYNKAEEAFKQSKFLIKKFHKENSDSDIIWSKLYAQYLLELKQPDKAFQYLKNYIRLNDSVEKASANIYRVDVDRELNTFHQQQVLTELRHHDKLNQIYLLCITIAVILSVIIIVLINRNLNTSKKNQRYTEEHNRRLQQTLTELEAANKNYIRIMRVMAHDLRNPLSGITGLTALLLEEEGFDEENRHILGLIQSTGLNSIEMINELLKSGLADENEALVLQPVDIKALLHDSVKLLQFKASEKNQEILFENDGLPIIANVSQEKIWRVFNNLIVNAIKFSYNGGQIVVDIALTPDKKKIKIAVTDNGVGIPDKDKGHIFDMFTTAKKNGTNGEEPFGLGLSITQKIVHQHHGKIWFTSQPGETTFYVTLPYNKV</sequence>
<keyword evidence="10" id="KW-1185">Reference proteome</keyword>
<organism evidence="9 10">
    <name type="scientific">Mucilaginibacter rigui</name>
    <dbReference type="NCBI Taxonomy" id="534635"/>
    <lineage>
        <taxon>Bacteria</taxon>
        <taxon>Pseudomonadati</taxon>
        <taxon>Bacteroidota</taxon>
        <taxon>Sphingobacteriia</taxon>
        <taxon>Sphingobacteriales</taxon>
        <taxon>Sphingobacteriaceae</taxon>
        <taxon>Mucilaginibacter</taxon>
    </lineage>
</organism>
<dbReference type="InterPro" id="IPR036097">
    <property type="entry name" value="HisK_dim/P_sf"/>
</dbReference>
<evidence type="ECO:0000256" key="5">
    <source>
        <dbReference type="ARBA" id="ARBA00022777"/>
    </source>
</evidence>
<dbReference type="InterPro" id="IPR050736">
    <property type="entry name" value="Sensor_HK_Regulatory"/>
</dbReference>
<name>A0ABR7X316_9SPHI</name>
<evidence type="ECO:0000256" key="2">
    <source>
        <dbReference type="ARBA" id="ARBA00012438"/>
    </source>
</evidence>
<keyword evidence="5" id="KW-0418">Kinase</keyword>
<evidence type="ECO:0000259" key="8">
    <source>
        <dbReference type="PROSITE" id="PS50109"/>
    </source>
</evidence>
<dbReference type="InterPro" id="IPR004358">
    <property type="entry name" value="Sig_transdc_His_kin-like_C"/>
</dbReference>
<dbReference type="SMART" id="SM00028">
    <property type="entry name" value="TPR"/>
    <property type="match status" value="3"/>
</dbReference>
<dbReference type="PRINTS" id="PR00344">
    <property type="entry name" value="BCTRLSENSOR"/>
</dbReference>
<dbReference type="Pfam" id="PF00512">
    <property type="entry name" value="HisKA"/>
    <property type="match status" value="1"/>
</dbReference>
<keyword evidence="6" id="KW-0902">Two-component regulatory system</keyword>
<dbReference type="InterPro" id="IPR003661">
    <property type="entry name" value="HisK_dim/P_dom"/>
</dbReference>
<dbReference type="SUPFAM" id="SSF55874">
    <property type="entry name" value="ATPase domain of HSP90 chaperone/DNA topoisomerase II/histidine kinase"/>
    <property type="match status" value="1"/>
</dbReference>
<dbReference type="Pfam" id="PF02518">
    <property type="entry name" value="HATPase_c"/>
    <property type="match status" value="1"/>
</dbReference>
<keyword evidence="4" id="KW-0808">Transferase</keyword>
<dbReference type="PANTHER" id="PTHR43711:SF31">
    <property type="entry name" value="HISTIDINE KINASE"/>
    <property type="match status" value="1"/>
</dbReference>
<proteinExistence type="predicted"/>
<evidence type="ECO:0000256" key="7">
    <source>
        <dbReference type="SAM" id="Phobius"/>
    </source>
</evidence>
<dbReference type="Proteomes" id="UP000618754">
    <property type="component" value="Unassembled WGS sequence"/>
</dbReference>
<keyword evidence="7" id="KW-0472">Membrane</keyword>
<feature type="transmembrane region" description="Helical" evidence="7">
    <location>
        <begin position="362"/>
        <end position="381"/>
    </location>
</feature>
<accession>A0ABR7X316</accession>
<dbReference type="InterPro" id="IPR036890">
    <property type="entry name" value="HATPase_C_sf"/>
</dbReference>
<evidence type="ECO:0000256" key="3">
    <source>
        <dbReference type="ARBA" id="ARBA00022553"/>
    </source>
</evidence>
<dbReference type="EC" id="2.7.13.3" evidence="2"/>
<comment type="caution">
    <text evidence="9">The sequence shown here is derived from an EMBL/GenBank/DDBJ whole genome shotgun (WGS) entry which is preliminary data.</text>
</comment>
<dbReference type="CDD" id="cd00075">
    <property type="entry name" value="HATPase"/>
    <property type="match status" value="1"/>
</dbReference>
<dbReference type="Gene3D" id="1.25.40.10">
    <property type="entry name" value="Tetratricopeptide repeat domain"/>
    <property type="match status" value="1"/>
</dbReference>
<dbReference type="SUPFAM" id="SSF47384">
    <property type="entry name" value="Homodimeric domain of signal transducing histidine kinase"/>
    <property type="match status" value="1"/>
</dbReference>
<dbReference type="InterPro" id="IPR019734">
    <property type="entry name" value="TPR_rpt"/>
</dbReference>
<dbReference type="EMBL" id="JACWMW010000001">
    <property type="protein sequence ID" value="MBD1384916.1"/>
    <property type="molecule type" value="Genomic_DNA"/>
</dbReference>
<dbReference type="SMART" id="SM00388">
    <property type="entry name" value="HisKA"/>
    <property type="match status" value="1"/>
</dbReference>
<keyword evidence="3" id="KW-0597">Phosphoprotein</keyword>
<evidence type="ECO:0000256" key="4">
    <source>
        <dbReference type="ARBA" id="ARBA00022679"/>
    </source>
</evidence>
<dbReference type="CDD" id="cd00082">
    <property type="entry name" value="HisKA"/>
    <property type="match status" value="1"/>
</dbReference>
<evidence type="ECO:0000313" key="9">
    <source>
        <dbReference type="EMBL" id="MBD1384916.1"/>
    </source>
</evidence>
<protein>
    <recommendedName>
        <fullName evidence="2">histidine kinase</fullName>
        <ecNumber evidence="2">2.7.13.3</ecNumber>
    </recommendedName>
</protein>
<feature type="domain" description="Histidine kinase" evidence="8">
    <location>
        <begin position="422"/>
        <end position="639"/>
    </location>
</feature>
<dbReference type="InterPro" id="IPR011990">
    <property type="entry name" value="TPR-like_helical_dom_sf"/>
</dbReference>
<evidence type="ECO:0000256" key="6">
    <source>
        <dbReference type="ARBA" id="ARBA00023012"/>
    </source>
</evidence>
<comment type="catalytic activity">
    <reaction evidence="1">
        <text>ATP + protein L-histidine = ADP + protein N-phospho-L-histidine.</text>
        <dbReference type="EC" id="2.7.13.3"/>
    </reaction>
</comment>
<dbReference type="InterPro" id="IPR005467">
    <property type="entry name" value="His_kinase_dom"/>
</dbReference>
<evidence type="ECO:0000313" key="10">
    <source>
        <dbReference type="Proteomes" id="UP000618754"/>
    </source>
</evidence>
<dbReference type="PROSITE" id="PS50109">
    <property type="entry name" value="HIS_KIN"/>
    <property type="match status" value="1"/>
</dbReference>
<gene>
    <name evidence="9" type="ORF">IDJ75_06470</name>
</gene>
<dbReference type="Gene3D" id="3.30.565.10">
    <property type="entry name" value="Histidine kinase-like ATPase, C-terminal domain"/>
    <property type="match status" value="1"/>
</dbReference>
<dbReference type="SMART" id="SM00387">
    <property type="entry name" value="HATPase_c"/>
    <property type="match status" value="1"/>
</dbReference>
<dbReference type="PANTHER" id="PTHR43711">
    <property type="entry name" value="TWO-COMPONENT HISTIDINE KINASE"/>
    <property type="match status" value="1"/>
</dbReference>
<dbReference type="Gene3D" id="1.10.287.130">
    <property type="match status" value="1"/>
</dbReference>
<keyword evidence="7" id="KW-0812">Transmembrane</keyword>
<dbReference type="RefSeq" id="WP_191174756.1">
    <property type="nucleotide sequence ID" value="NZ_JACWMW010000001.1"/>
</dbReference>
<keyword evidence="7" id="KW-1133">Transmembrane helix</keyword>
<evidence type="ECO:0000256" key="1">
    <source>
        <dbReference type="ARBA" id="ARBA00000085"/>
    </source>
</evidence>